<keyword evidence="1" id="KW-0812">Transmembrane</keyword>
<name>W9CG39_SCLBF</name>
<dbReference type="AlphaFoldDB" id="W9CG39"/>
<proteinExistence type="predicted"/>
<feature type="transmembrane region" description="Helical" evidence="1">
    <location>
        <begin position="12"/>
        <end position="35"/>
    </location>
</feature>
<evidence type="ECO:0000256" key="1">
    <source>
        <dbReference type="SAM" id="Phobius"/>
    </source>
</evidence>
<reference evidence="2 3" key="1">
    <citation type="journal article" date="2014" name="Genome Announc.">
        <title>Draft genome sequence of Sclerotinia borealis, a psychrophilic plant pathogenic fungus.</title>
        <authorList>
            <person name="Mardanov A.V."/>
            <person name="Beletsky A.V."/>
            <person name="Kadnikov V.V."/>
            <person name="Ignatov A.N."/>
            <person name="Ravin N.V."/>
        </authorList>
    </citation>
    <scope>NUCLEOTIDE SEQUENCE [LARGE SCALE GENOMIC DNA]</scope>
    <source>
        <strain evidence="3">F-4157</strain>
    </source>
</reference>
<organism evidence="2 3">
    <name type="scientific">Sclerotinia borealis (strain F-4128)</name>
    <dbReference type="NCBI Taxonomy" id="1432307"/>
    <lineage>
        <taxon>Eukaryota</taxon>
        <taxon>Fungi</taxon>
        <taxon>Dikarya</taxon>
        <taxon>Ascomycota</taxon>
        <taxon>Pezizomycotina</taxon>
        <taxon>Leotiomycetes</taxon>
        <taxon>Helotiales</taxon>
        <taxon>Sclerotiniaceae</taxon>
        <taxon>Sclerotinia</taxon>
    </lineage>
</organism>
<sequence length="133" mass="15197">MGLSNKGDSIVVFTLVTFLFIFISIFLIYAPRWVYLKIKNHKKTPSRTEMGNWFQQGVNATVSIMRRRDKVEQEARTRRTRLEDIIEDIEMGDMSDTSSQGKVVVTLPERARVSGGRQATRNDINAGVYIVRG</sequence>
<evidence type="ECO:0000313" key="3">
    <source>
        <dbReference type="Proteomes" id="UP000019487"/>
    </source>
</evidence>
<keyword evidence="1" id="KW-0472">Membrane</keyword>
<dbReference type="OrthoDB" id="3532454at2759"/>
<protein>
    <submittedName>
        <fullName evidence="2">Uncharacterized protein</fullName>
    </submittedName>
</protein>
<keyword evidence="1" id="KW-1133">Transmembrane helix</keyword>
<evidence type="ECO:0000313" key="2">
    <source>
        <dbReference type="EMBL" id="ESZ94883.1"/>
    </source>
</evidence>
<dbReference type="HOGENOM" id="CLU_2061158_0_0_1"/>
<accession>W9CG39</accession>
<dbReference type="Proteomes" id="UP000019487">
    <property type="component" value="Unassembled WGS sequence"/>
</dbReference>
<dbReference type="EMBL" id="AYSA01000222">
    <property type="protein sequence ID" value="ESZ94883.1"/>
    <property type="molecule type" value="Genomic_DNA"/>
</dbReference>
<keyword evidence="3" id="KW-1185">Reference proteome</keyword>
<comment type="caution">
    <text evidence="2">The sequence shown here is derived from an EMBL/GenBank/DDBJ whole genome shotgun (WGS) entry which is preliminary data.</text>
</comment>
<gene>
    <name evidence="2" type="ORF">SBOR_4759</name>
</gene>